<dbReference type="Pfam" id="PF08241">
    <property type="entry name" value="Methyltransf_11"/>
    <property type="match status" value="1"/>
</dbReference>
<evidence type="ECO:0000256" key="2">
    <source>
        <dbReference type="ARBA" id="ARBA00022603"/>
    </source>
</evidence>
<accession>A0ABS5XRX1</accession>
<keyword evidence="6" id="KW-1185">Reference proteome</keyword>
<dbReference type="RefSeq" id="WP_215486526.1">
    <property type="nucleotide sequence ID" value="NZ_BAAAPJ010000003.1"/>
</dbReference>
<organism evidence="5 6">
    <name type="scientific">Microbacterium flavum</name>
    <dbReference type="NCBI Taxonomy" id="415216"/>
    <lineage>
        <taxon>Bacteria</taxon>
        <taxon>Bacillati</taxon>
        <taxon>Actinomycetota</taxon>
        <taxon>Actinomycetes</taxon>
        <taxon>Micrococcales</taxon>
        <taxon>Microbacteriaceae</taxon>
        <taxon>Microbacterium</taxon>
    </lineage>
</organism>
<keyword evidence="3" id="KW-0808">Transferase</keyword>
<dbReference type="PANTHER" id="PTHR44942">
    <property type="entry name" value="METHYLTRANSF_11 DOMAIN-CONTAINING PROTEIN"/>
    <property type="match status" value="1"/>
</dbReference>
<keyword evidence="2 5" id="KW-0489">Methyltransferase</keyword>
<protein>
    <submittedName>
        <fullName evidence="5">Class I SAM-dependent methyltransferase</fullName>
    </submittedName>
</protein>
<evidence type="ECO:0000256" key="3">
    <source>
        <dbReference type="ARBA" id="ARBA00022679"/>
    </source>
</evidence>
<evidence type="ECO:0000259" key="4">
    <source>
        <dbReference type="Pfam" id="PF08241"/>
    </source>
</evidence>
<dbReference type="PANTHER" id="PTHR44942:SF4">
    <property type="entry name" value="METHYLTRANSFERASE TYPE 11 DOMAIN-CONTAINING PROTEIN"/>
    <property type="match status" value="1"/>
</dbReference>
<reference evidence="5 6" key="1">
    <citation type="submission" date="2021-03" db="EMBL/GenBank/DDBJ databases">
        <title>Microbacterium pauli sp. nov., isolated from microfiltered milk.</title>
        <authorList>
            <person name="Bellassi P."/>
            <person name="Fontana A."/>
            <person name="Callegari M.L."/>
            <person name="Lorenzo M."/>
            <person name="Cappa F."/>
        </authorList>
    </citation>
    <scope>NUCLEOTIDE SEQUENCE [LARGE SCALE GENOMIC DNA]</scope>
    <source>
        <strain evidence="5 6">DSM 18909</strain>
    </source>
</reference>
<dbReference type="Proteomes" id="UP000740605">
    <property type="component" value="Unassembled WGS sequence"/>
</dbReference>
<gene>
    <name evidence="5" type="ORF">J0P97_04235</name>
</gene>
<dbReference type="CDD" id="cd02440">
    <property type="entry name" value="AdoMet_MTases"/>
    <property type="match status" value="1"/>
</dbReference>
<dbReference type="Gene3D" id="3.40.50.150">
    <property type="entry name" value="Vaccinia Virus protein VP39"/>
    <property type="match status" value="1"/>
</dbReference>
<dbReference type="InterPro" id="IPR051052">
    <property type="entry name" value="Diverse_substrate_MTase"/>
</dbReference>
<comment type="similarity">
    <text evidence="1">Belongs to the methyltransferase superfamily.</text>
</comment>
<dbReference type="SUPFAM" id="SSF53335">
    <property type="entry name" value="S-adenosyl-L-methionine-dependent methyltransferases"/>
    <property type="match status" value="1"/>
</dbReference>
<evidence type="ECO:0000256" key="1">
    <source>
        <dbReference type="ARBA" id="ARBA00008361"/>
    </source>
</evidence>
<dbReference type="GO" id="GO:0008168">
    <property type="term" value="F:methyltransferase activity"/>
    <property type="evidence" value="ECO:0007669"/>
    <property type="project" value="UniProtKB-KW"/>
</dbReference>
<proteinExistence type="inferred from homology"/>
<dbReference type="EMBL" id="JAFLHG010000003">
    <property type="protein sequence ID" value="MBT8797280.1"/>
    <property type="molecule type" value="Genomic_DNA"/>
</dbReference>
<dbReference type="InterPro" id="IPR029063">
    <property type="entry name" value="SAM-dependent_MTases_sf"/>
</dbReference>
<sequence>MATREDMARSFGAAAQAYEEGRPDYPAEAVAWMLEDAGPRPRVADVGAGTGKLTRVVARLAGDVIAVEPDAAMLDRLRGAVPGVETLIGTAEQMTLPDESLDAVVLGQAWHWVDPAAGSREIGRVLKPGGVLGLIWNIRDEEAPWVARLTEIMKGSHAEELLADGGPLVAQPFDSLERRTWSWSRAVTRATLTAMVLSRSYIITAPAAERGRIERDIAALFDEIGAVGEASVDLPYLTHAFRTRKAV</sequence>
<comment type="caution">
    <text evidence="5">The sequence shown here is derived from an EMBL/GenBank/DDBJ whole genome shotgun (WGS) entry which is preliminary data.</text>
</comment>
<feature type="domain" description="Methyltransferase type 11" evidence="4">
    <location>
        <begin position="45"/>
        <end position="132"/>
    </location>
</feature>
<evidence type="ECO:0000313" key="5">
    <source>
        <dbReference type="EMBL" id="MBT8797280.1"/>
    </source>
</evidence>
<dbReference type="GO" id="GO:0032259">
    <property type="term" value="P:methylation"/>
    <property type="evidence" value="ECO:0007669"/>
    <property type="project" value="UniProtKB-KW"/>
</dbReference>
<evidence type="ECO:0000313" key="6">
    <source>
        <dbReference type="Proteomes" id="UP000740605"/>
    </source>
</evidence>
<dbReference type="InterPro" id="IPR013216">
    <property type="entry name" value="Methyltransf_11"/>
</dbReference>
<name>A0ABS5XRX1_9MICO</name>